<evidence type="ECO:0000256" key="2">
    <source>
        <dbReference type="ARBA" id="ARBA00022840"/>
    </source>
</evidence>
<evidence type="ECO:0000313" key="4">
    <source>
        <dbReference type="EMBL" id="KAL0373084.1"/>
    </source>
</evidence>
<reference evidence="4" key="1">
    <citation type="submission" date="2020-06" db="EMBL/GenBank/DDBJ databases">
        <authorList>
            <person name="Li T."/>
            <person name="Hu X."/>
            <person name="Zhang T."/>
            <person name="Song X."/>
            <person name="Zhang H."/>
            <person name="Dai N."/>
            <person name="Sheng W."/>
            <person name="Hou X."/>
            <person name="Wei L."/>
        </authorList>
    </citation>
    <scope>NUCLEOTIDE SEQUENCE</scope>
    <source>
        <strain evidence="4">KEN8</strain>
        <tissue evidence="4">Leaf</tissue>
    </source>
</reference>
<feature type="region of interest" description="Disordered" evidence="3">
    <location>
        <begin position="1"/>
        <end position="48"/>
    </location>
</feature>
<dbReference type="PANTHER" id="PTHR45644">
    <property type="entry name" value="AAA ATPASE, PUTATIVE (AFU_ORTHOLOGUE AFUA_2G12920)-RELATED-RELATED"/>
    <property type="match status" value="1"/>
</dbReference>
<dbReference type="GO" id="GO:0005741">
    <property type="term" value="C:mitochondrial outer membrane"/>
    <property type="evidence" value="ECO:0007669"/>
    <property type="project" value="TreeGrafter"/>
</dbReference>
<dbReference type="EMBL" id="JACGWM010000005">
    <property type="protein sequence ID" value="KAL0373084.1"/>
    <property type="molecule type" value="Genomic_DNA"/>
</dbReference>
<organism evidence="4">
    <name type="scientific">Sesamum calycinum</name>
    <dbReference type="NCBI Taxonomy" id="2727403"/>
    <lineage>
        <taxon>Eukaryota</taxon>
        <taxon>Viridiplantae</taxon>
        <taxon>Streptophyta</taxon>
        <taxon>Embryophyta</taxon>
        <taxon>Tracheophyta</taxon>
        <taxon>Spermatophyta</taxon>
        <taxon>Magnoliopsida</taxon>
        <taxon>eudicotyledons</taxon>
        <taxon>Gunneridae</taxon>
        <taxon>Pentapetalae</taxon>
        <taxon>asterids</taxon>
        <taxon>lamiids</taxon>
        <taxon>Lamiales</taxon>
        <taxon>Pedaliaceae</taxon>
        <taxon>Sesamum</taxon>
    </lineage>
</organism>
<dbReference type="GO" id="GO:0005524">
    <property type="term" value="F:ATP binding"/>
    <property type="evidence" value="ECO:0007669"/>
    <property type="project" value="UniProtKB-KW"/>
</dbReference>
<comment type="caution">
    <text evidence="4">The sequence shown here is derived from an EMBL/GenBank/DDBJ whole genome shotgun (WGS) entry which is preliminary data.</text>
</comment>
<reference evidence="4" key="2">
    <citation type="journal article" date="2024" name="Plant">
        <title>Genomic evolution and insights into agronomic trait innovations of Sesamum species.</title>
        <authorList>
            <person name="Miao H."/>
            <person name="Wang L."/>
            <person name="Qu L."/>
            <person name="Liu H."/>
            <person name="Sun Y."/>
            <person name="Le M."/>
            <person name="Wang Q."/>
            <person name="Wei S."/>
            <person name="Zheng Y."/>
            <person name="Lin W."/>
            <person name="Duan Y."/>
            <person name="Cao H."/>
            <person name="Xiong S."/>
            <person name="Wang X."/>
            <person name="Wei L."/>
            <person name="Li C."/>
            <person name="Ma Q."/>
            <person name="Ju M."/>
            <person name="Zhao R."/>
            <person name="Li G."/>
            <person name="Mu C."/>
            <person name="Tian Q."/>
            <person name="Mei H."/>
            <person name="Zhang T."/>
            <person name="Gao T."/>
            <person name="Zhang H."/>
        </authorList>
    </citation>
    <scope>NUCLEOTIDE SEQUENCE</scope>
    <source>
        <strain evidence="4">KEN8</strain>
    </source>
</reference>
<accession>A0AAW2QZN8</accession>
<proteinExistence type="predicted"/>
<dbReference type="PANTHER" id="PTHR45644:SF73">
    <property type="entry name" value="AAA-TYPE ATPASE FAMILY PROTEIN"/>
    <property type="match status" value="1"/>
</dbReference>
<evidence type="ECO:0000256" key="1">
    <source>
        <dbReference type="ARBA" id="ARBA00022741"/>
    </source>
</evidence>
<sequence length="188" mass="21281">MLPPQRTCDEGERGDKSSVLFGQQNSPSVSVDEAHNMSRTGENPGEQVATRKMENEFMANLVGLRTQDKELFLVATNRPCDPLRQRVMVNLPHAGNRENFLKVILVKEKLVANAQIEAGSIMTEWYSAAADCTIGEILEMENKSIATFYEHVTLQRWVFLFYSPHLVLWIFISSTSVGRRMSSKAWES</sequence>
<keyword evidence="2" id="KW-0067">ATP-binding</keyword>
<dbReference type="AlphaFoldDB" id="A0AAW2QZN8"/>
<dbReference type="Gene3D" id="1.10.8.60">
    <property type="match status" value="1"/>
</dbReference>
<feature type="compositionally biased region" description="Polar residues" evidence="3">
    <location>
        <begin position="20"/>
        <end position="29"/>
    </location>
</feature>
<dbReference type="Gene3D" id="3.40.50.300">
    <property type="entry name" value="P-loop containing nucleotide triphosphate hydrolases"/>
    <property type="match status" value="1"/>
</dbReference>
<evidence type="ECO:0000256" key="3">
    <source>
        <dbReference type="SAM" id="MobiDB-lite"/>
    </source>
</evidence>
<dbReference type="InterPro" id="IPR027417">
    <property type="entry name" value="P-loop_NTPase"/>
</dbReference>
<dbReference type="InterPro" id="IPR051701">
    <property type="entry name" value="Mito_OM_Translocase_MSP1"/>
</dbReference>
<gene>
    <name evidence="4" type="ORF">Scaly_0990000</name>
</gene>
<feature type="compositionally biased region" description="Basic and acidic residues" evidence="3">
    <location>
        <begin position="7"/>
        <end position="16"/>
    </location>
</feature>
<name>A0AAW2QZN8_9LAMI</name>
<keyword evidence="1" id="KW-0547">Nucleotide-binding</keyword>
<protein>
    <submittedName>
        <fullName evidence="4">Uncharacterized protein</fullName>
    </submittedName>
</protein>